<reference evidence="5 6" key="1">
    <citation type="submission" date="2019-01" db="EMBL/GenBank/DDBJ databases">
        <title>Unveiling genomic diversity among members of the Bifidobacterium pseudolongum species, a widely distributed gut commensal of the animal kingdom.</title>
        <authorList>
            <person name="Lugli G.A."/>
            <person name="Duranti S."/>
            <person name="Albert K."/>
            <person name="Mancabelli L."/>
            <person name="Napoli S."/>
            <person name="Viappiani A."/>
            <person name="Anzalone R."/>
            <person name="Longhi G."/>
            <person name="Milani C."/>
            <person name="Turroni F."/>
            <person name="Alessandri G."/>
            <person name="Sela D.A."/>
            <person name="Van Sinderen D."/>
            <person name="Ventura M."/>
        </authorList>
    </citation>
    <scope>NUCLEOTIDE SEQUENCE [LARGE SCALE GENOMIC DNA]</scope>
    <source>
        <strain evidence="5 6">2072B</strain>
    </source>
</reference>
<dbReference type="Gene3D" id="3.40.50.2000">
    <property type="entry name" value="Glycogen Phosphorylase B"/>
    <property type="match status" value="2"/>
</dbReference>
<evidence type="ECO:0000256" key="1">
    <source>
        <dbReference type="ARBA" id="ARBA00022676"/>
    </source>
</evidence>
<dbReference type="InterPro" id="IPR028098">
    <property type="entry name" value="Glyco_trans_4-like_N"/>
</dbReference>
<keyword evidence="1" id="KW-0328">Glycosyltransferase</keyword>
<protein>
    <submittedName>
        <fullName evidence="5">Glycosyltransferase family 1</fullName>
    </submittedName>
</protein>
<evidence type="ECO:0000259" key="3">
    <source>
        <dbReference type="Pfam" id="PF00534"/>
    </source>
</evidence>
<feature type="domain" description="Glycosyl transferase family 1" evidence="3">
    <location>
        <begin position="181"/>
        <end position="335"/>
    </location>
</feature>
<name>A0A4Q5BAG1_9BIFI</name>
<evidence type="ECO:0000259" key="4">
    <source>
        <dbReference type="Pfam" id="PF13439"/>
    </source>
</evidence>
<dbReference type="CDD" id="cd03820">
    <property type="entry name" value="GT4_AmsD-like"/>
    <property type="match status" value="1"/>
</dbReference>
<dbReference type="AlphaFoldDB" id="A0A4Q5BAG1"/>
<accession>A0A4Q5BAG1</accession>
<evidence type="ECO:0000313" key="5">
    <source>
        <dbReference type="EMBL" id="RYQ67436.1"/>
    </source>
</evidence>
<dbReference type="PANTHER" id="PTHR12526:SF630">
    <property type="entry name" value="GLYCOSYLTRANSFERASE"/>
    <property type="match status" value="1"/>
</dbReference>
<sequence>MIAFFINDIAGKGGTERVTCLVANMLAQRIDQPVEILSLHQSGSKPHFELSQEIHLRSLFSEPGRGIARFPVAWYKLHRYLKRNDVDIIIDVDGILDLYSIPASIRTHTKVVSWEHFNYNTNPDVPYRKISRPLAARFASSIVTLTEQDKASYQKGLEPNLKSRIVAIHNPMQIEHGTGYDSDARVIVSAGRLTYQKGFDLLIKAAQQVLPKHPKWQWYILGEGEQRDELEQMINEYGLAQQVHMPGMVNIDEYFSKAAFFVMSSRFEGLPMVLLEAKSYNLPIVSFDCQTGPSEIVANGINGMLIPSEDTDALAKAVEKLIDSRELRIEYSDHANESSERFSPSYIAQQWENLIQSLL</sequence>
<gene>
    <name evidence="5" type="ORF">PG2072B_1469</name>
</gene>
<proteinExistence type="predicted"/>
<evidence type="ECO:0000256" key="2">
    <source>
        <dbReference type="ARBA" id="ARBA00022679"/>
    </source>
</evidence>
<dbReference type="PANTHER" id="PTHR12526">
    <property type="entry name" value="GLYCOSYLTRANSFERASE"/>
    <property type="match status" value="1"/>
</dbReference>
<dbReference type="EMBL" id="SBKU01000009">
    <property type="protein sequence ID" value="RYQ67436.1"/>
    <property type="molecule type" value="Genomic_DNA"/>
</dbReference>
<dbReference type="Proteomes" id="UP000293268">
    <property type="component" value="Unassembled WGS sequence"/>
</dbReference>
<feature type="domain" description="Glycosyltransferase subfamily 4-like N-terminal" evidence="4">
    <location>
        <begin position="13"/>
        <end position="172"/>
    </location>
</feature>
<dbReference type="GO" id="GO:0016757">
    <property type="term" value="F:glycosyltransferase activity"/>
    <property type="evidence" value="ECO:0007669"/>
    <property type="project" value="UniProtKB-KW"/>
</dbReference>
<evidence type="ECO:0000313" key="6">
    <source>
        <dbReference type="Proteomes" id="UP000293268"/>
    </source>
</evidence>
<dbReference type="Pfam" id="PF00534">
    <property type="entry name" value="Glycos_transf_1"/>
    <property type="match status" value="1"/>
</dbReference>
<dbReference type="RefSeq" id="WP_165363285.1">
    <property type="nucleotide sequence ID" value="NZ_JBKZAS010000002.1"/>
</dbReference>
<comment type="caution">
    <text evidence="5">The sequence shown here is derived from an EMBL/GenBank/DDBJ whole genome shotgun (WGS) entry which is preliminary data.</text>
</comment>
<organism evidence="5 6">
    <name type="scientific">Bifidobacterium pseudolongum subsp. globosum</name>
    <dbReference type="NCBI Taxonomy" id="1690"/>
    <lineage>
        <taxon>Bacteria</taxon>
        <taxon>Bacillati</taxon>
        <taxon>Actinomycetota</taxon>
        <taxon>Actinomycetes</taxon>
        <taxon>Bifidobacteriales</taxon>
        <taxon>Bifidobacteriaceae</taxon>
        <taxon>Bifidobacterium</taxon>
    </lineage>
</organism>
<dbReference type="Pfam" id="PF13439">
    <property type="entry name" value="Glyco_transf_4"/>
    <property type="match status" value="1"/>
</dbReference>
<keyword evidence="2 5" id="KW-0808">Transferase</keyword>
<dbReference type="InterPro" id="IPR001296">
    <property type="entry name" value="Glyco_trans_1"/>
</dbReference>
<dbReference type="SUPFAM" id="SSF53756">
    <property type="entry name" value="UDP-Glycosyltransferase/glycogen phosphorylase"/>
    <property type="match status" value="1"/>
</dbReference>